<dbReference type="InterPro" id="IPR002524">
    <property type="entry name" value="Cation_efflux"/>
</dbReference>
<feature type="transmembrane region" description="Helical" evidence="7">
    <location>
        <begin position="123"/>
        <end position="141"/>
    </location>
</feature>
<sequence>MEPLSSIMNRHSENVRSIRRIGWIGLAVNFILTLLKAVAGYLGGSNAVIADAVHSLSDMVTDVALVIGAGFWSAPPDENHPHGHRRVETLVTAGIGVVVGLAAVSIGWEAIISLMRGGQHAPCWIAFVAAAASIVAKEWLYRWTRKRGEELDSPAVIANAWHHRTDALSSVPPAIAVAAASAFPSLAILDSIAALLVAAFVLKAAWTISKPALAELTDMGAPDTKVREIQDICLGTPGVMDCHAVRSRYLGSQLQVDLHILVDPSISVSKGHAIAHEAKNTLLERDPRIYDVTIHVEPYEGPEK</sequence>
<feature type="domain" description="Cation efflux protein transmembrane" evidence="8">
    <location>
        <begin position="23"/>
        <end position="216"/>
    </location>
</feature>
<feature type="transmembrane region" description="Helical" evidence="7">
    <location>
        <begin position="90"/>
        <end position="111"/>
    </location>
</feature>
<evidence type="ECO:0000256" key="2">
    <source>
        <dbReference type="ARBA" id="ARBA00008114"/>
    </source>
</evidence>
<organism evidence="10 11">
    <name type="scientific">Oceanidesulfovibrio marinus</name>
    <dbReference type="NCBI Taxonomy" id="370038"/>
    <lineage>
        <taxon>Bacteria</taxon>
        <taxon>Pseudomonadati</taxon>
        <taxon>Thermodesulfobacteriota</taxon>
        <taxon>Desulfovibrionia</taxon>
        <taxon>Desulfovibrionales</taxon>
        <taxon>Desulfovibrionaceae</taxon>
        <taxon>Oceanidesulfovibrio</taxon>
    </lineage>
</organism>
<dbReference type="PANTHER" id="PTHR43840:SF15">
    <property type="entry name" value="MITOCHONDRIAL METAL TRANSPORTER 1-RELATED"/>
    <property type="match status" value="1"/>
</dbReference>
<evidence type="ECO:0000256" key="7">
    <source>
        <dbReference type="SAM" id="Phobius"/>
    </source>
</evidence>
<evidence type="ECO:0000256" key="3">
    <source>
        <dbReference type="ARBA" id="ARBA00022448"/>
    </source>
</evidence>
<evidence type="ECO:0000256" key="1">
    <source>
        <dbReference type="ARBA" id="ARBA00004141"/>
    </source>
</evidence>
<dbReference type="InterPro" id="IPR027470">
    <property type="entry name" value="Cation_efflux_CTD"/>
</dbReference>
<dbReference type="SUPFAM" id="SSF161111">
    <property type="entry name" value="Cation efflux protein transmembrane domain-like"/>
    <property type="match status" value="1"/>
</dbReference>
<dbReference type="EMBL" id="CP039543">
    <property type="protein sequence ID" value="QJT08946.1"/>
    <property type="molecule type" value="Genomic_DNA"/>
</dbReference>
<accession>A0ABX6NF75</accession>
<dbReference type="InterPro" id="IPR058533">
    <property type="entry name" value="Cation_efflux_TM"/>
</dbReference>
<proteinExistence type="inferred from homology"/>
<keyword evidence="6 7" id="KW-0472">Membrane</keyword>
<feature type="transmembrane region" description="Helical" evidence="7">
    <location>
        <begin position="174"/>
        <end position="202"/>
    </location>
</feature>
<dbReference type="InterPro" id="IPR027469">
    <property type="entry name" value="Cation_efflux_TMD_sf"/>
</dbReference>
<dbReference type="RefSeq" id="WP_171267082.1">
    <property type="nucleotide sequence ID" value="NZ_CP039543.1"/>
</dbReference>
<comment type="similarity">
    <text evidence="2">Belongs to the cation diffusion facilitator (CDF) transporter (TC 2.A.4) family.</text>
</comment>
<keyword evidence="5 7" id="KW-1133">Transmembrane helix</keyword>
<dbReference type="Pfam" id="PF01545">
    <property type="entry name" value="Cation_efflux"/>
    <property type="match status" value="1"/>
</dbReference>
<dbReference type="SUPFAM" id="SSF160240">
    <property type="entry name" value="Cation efflux protein cytoplasmic domain-like"/>
    <property type="match status" value="1"/>
</dbReference>
<dbReference type="Pfam" id="PF16916">
    <property type="entry name" value="ZT_dimer"/>
    <property type="match status" value="1"/>
</dbReference>
<dbReference type="NCBIfam" id="TIGR01297">
    <property type="entry name" value="CDF"/>
    <property type="match status" value="1"/>
</dbReference>
<dbReference type="Gene3D" id="1.20.1510.10">
    <property type="entry name" value="Cation efflux protein transmembrane domain"/>
    <property type="match status" value="1"/>
</dbReference>
<reference evidence="10 11" key="1">
    <citation type="submission" date="2019-04" db="EMBL/GenBank/DDBJ databases">
        <title>Isolation and culture of sulfate reducing bacteria from the cold seep of the South China Sea.</title>
        <authorList>
            <person name="Sun C."/>
            <person name="Liu R."/>
        </authorList>
    </citation>
    <scope>NUCLEOTIDE SEQUENCE [LARGE SCALE GENOMIC DNA]</scope>
    <source>
        <strain evidence="10 11">CS1</strain>
    </source>
</reference>
<comment type="subcellular location">
    <subcellularLocation>
        <location evidence="1">Membrane</location>
        <topology evidence="1">Multi-pass membrane protein</topology>
    </subcellularLocation>
</comment>
<evidence type="ECO:0000259" key="8">
    <source>
        <dbReference type="Pfam" id="PF01545"/>
    </source>
</evidence>
<keyword evidence="4 7" id="KW-0812">Transmembrane</keyword>
<feature type="domain" description="Cation efflux protein cytoplasmic" evidence="9">
    <location>
        <begin position="222"/>
        <end position="299"/>
    </location>
</feature>
<gene>
    <name evidence="10" type="ORF">E8L03_08380</name>
</gene>
<evidence type="ECO:0000256" key="6">
    <source>
        <dbReference type="ARBA" id="ARBA00023136"/>
    </source>
</evidence>
<protein>
    <submittedName>
        <fullName evidence="10">Cation transporter</fullName>
    </submittedName>
</protein>
<evidence type="ECO:0000259" key="9">
    <source>
        <dbReference type="Pfam" id="PF16916"/>
    </source>
</evidence>
<evidence type="ECO:0000313" key="10">
    <source>
        <dbReference type="EMBL" id="QJT08946.1"/>
    </source>
</evidence>
<dbReference type="InterPro" id="IPR050291">
    <property type="entry name" value="CDF_Transporter"/>
</dbReference>
<dbReference type="InterPro" id="IPR036837">
    <property type="entry name" value="Cation_efflux_CTD_sf"/>
</dbReference>
<evidence type="ECO:0000313" key="11">
    <source>
        <dbReference type="Proteomes" id="UP000503251"/>
    </source>
</evidence>
<evidence type="ECO:0000256" key="5">
    <source>
        <dbReference type="ARBA" id="ARBA00022989"/>
    </source>
</evidence>
<dbReference type="PANTHER" id="PTHR43840">
    <property type="entry name" value="MITOCHONDRIAL METAL TRANSPORTER 1-RELATED"/>
    <property type="match status" value="1"/>
</dbReference>
<dbReference type="Proteomes" id="UP000503251">
    <property type="component" value="Chromosome"/>
</dbReference>
<evidence type="ECO:0000256" key="4">
    <source>
        <dbReference type="ARBA" id="ARBA00022692"/>
    </source>
</evidence>
<dbReference type="Gene3D" id="3.30.70.1350">
    <property type="entry name" value="Cation efflux protein, cytoplasmic domain"/>
    <property type="match status" value="1"/>
</dbReference>
<keyword evidence="11" id="KW-1185">Reference proteome</keyword>
<keyword evidence="3" id="KW-0813">Transport</keyword>
<feature type="transmembrane region" description="Helical" evidence="7">
    <location>
        <begin position="21"/>
        <end position="42"/>
    </location>
</feature>
<name>A0ABX6NF75_9BACT</name>